<organism evidence="1 2">
    <name type="scientific">Altericroceibacterium indicum</name>
    <dbReference type="NCBI Taxonomy" id="374177"/>
    <lineage>
        <taxon>Bacteria</taxon>
        <taxon>Pseudomonadati</taxon>
        <taxon>Pseudomonadota</taxon>
        <taxon>Alphaproteobacteria</taxon>
        <taxon>Sphingomonadales</taxon>
        <taxon>Erythrobacteraceae</taxon>
        <taxon>Altericroceibacterium</taxon>
    </lineage>
</organism>
<dbReference type="RefSeq" id="WP_160738037.1">
    <property type="nucleotide sequence ID" value="NZ_WTYQ01000001.1"/>
</dbReference>
<dbReference type="AlphaFoldDB" id="A0A845A3L2"/>
<dbReference type="EMBL" id="WTYQ01000001">
    <property type="protein sequence ID" value="MXP24842.1"/>
    <property type="molecule type" value="Genomic_DNA"/>
</dbReference>
<gene>
    <name evidence="1" type="ORF">GRI39_02115</name>
</gene>
<protein>
    <submittedName>
        <fullName evidence="1">Uncharacterized protein</fullName>
    </submittedName>
</protein>
<accession>A0A845A3L2</accession>
<name>A0A845A3L2_9SPHN</name>
<keyword evidence="2" id="KW-1185">Reference proteome</keyword>
<reference evidence="1 2" key="1">
    <citation type="submission" date="2019-12" db="EMBL/GenBank/DDBJ databases">
        <title>Genomic-based taxomic classification of the family Erythrobacteraceae.</title>
        <authorList>
            <person name="Xu L."/>
        </authorList>
    </citation>
    <scope>NUCLEOTIDE SEQUENCE [LARGE SCALE GENOMIC DNA]</scope>
    <source>
        <strain evidence="1 2">DSM 18604</strain>
    </source>
</reference>
<dbReference type="Proteomes" id="UP000460561">
    <property type="component" value="Unassembled WGS sequence"/>
</dbReference>
<evidence type="ECO:0000313" key="2">
    <source>
        <dbReference type="Proteomes" id="UP000460561"/>
    </source>
</evidence>
<sequence length="218" mass="24127">MAQASTNPETNYAQFERVDDKLRKPVDAAERKQFASAERLPVSIRNAEHASEIAEYRGFTLWFNTCRDDDGFLYKEWLAWGPYGRLLPVSRFWFEPTQDRFNWLIDHVVMGEGHHGSGPLSDTEIDANIEVTQKLKEMGPGGGFSHKLPKKSTGLRQAVSAALHADNALAVARRDPAATEASINAAERRREKRVADLLNACRNAGVAGCAGLMTGVKS</sequence>
<comment type="caution">
    <text evidence="1">The sequence shown here is derived from an EMBL/GenBank/DDBJ whole genome shotgun (WGS) entry which is preliminary data.</text>
</comment>
<evidence type="ECO:0000313" key="1">
    <source>
        <dbReference type="EMBL" id="MXP24842.1"/>
    </source>
</evidence>
<proteinExistence type="predicted"/>